<accession>A0ABY2BVM1</accession>
<dbReference type="PRINTS" id="PR00081">
    <property type="entry name" value="GDHRDH"/>
</dbReference>
<keyword evidence="2" id="KW-0560">Oxidoreductase</keyword>
<dbReference type="NCBIfam" id="NF005559">
    <property type="entry name" value="PRK07231.1"/>
    <property type="match status" value="1"/>
</dbReference>
<dbReference type="RefSeq" id="WP_132187007.1">
    <property type="nucleotide sequence ID" value="NZ_SLWM01000001.1"/>
</dbReference>
<gene>
    <name evidence="3" type="ORF">EV644_101685</name>
</gene>
<dbReference type="PROSITE" id="PS00061">
    <property type="entry name" value="ADH_SHORT"/>
    <property type="match status" value="1"/>
</dbReference>
<reference evidence="3 4" key="1">
    <citation type="journal article" date="2015" name="Stand. Genomic Sci.">
        <title>Genomic Encyclopedia of Bacterial and Archaeal Type Strains, Phase III: the genomes of soil and plant-associated and newly described type strains.</title>
        <authorList>
            <person name="Whitman W.B."/>
            <person name="Woyke T."/>
            <person name="Klenk H.P."/>
            <person name="Zhou Y."/>
            <person name="Lilburn T.G."/>
            <person name="Beck B.J."/>
            <person name="De Vos P."/>
            <person name="Vandamme P."/>
            <person name="Eisen J.A."/>
            <person name="Garrity G."/>
            <person name="Hugenholtz P."/>
            <person name="Kyrpides N.C."/>
        </authorList>
    </citation>
    <scope>NUCLEOTIDE SEQUENCE [LARGE SCALE GENOMIC DNA]</scope>
    <source>
        <strain evidence="3 4">VKM Ac-2538</strain>
    </source>
</reference>
<dbReference type="PRINTS" id="PR00080">
    <property type="entry name" value="SDRFAMILY"/>
</dbReference>
<dbReference type="Pfam" id="PF13561">
    <property type="entry name" value="adh_short_C2"/>
    <property type="match status" value="1"/>
</dbReference>
<dbReference type="SUPFAM" id="SSF51735">
    <property type="entry name" value="NAD(P)-binding Rossmann-fold domains"/>
    <property type="match status" value="1"/>
</dbReference>
<dbReference type="PANTHER" id="PTHR24321">
    <property type="entry name" value="DEHYDROGENASES, SHORT CHAIN"/>
    <property type="match status" value="1"/>
</dbReference>
<dbReference type="PANTHER" id="PTHR24321:SF8">
    <property type="entry name" value="ESTRADIOL 17-BETA-DEHYDROGENASE 8-RELATED"/>
    <property type="match status" value="1"/>
</dbReference>
<name>A0ABY2BVM1_9ACTN</name>
<dbReference type="InterPro" id="IPR020904">
    <property type="entry name" value="Sc_DH/Rdtase_CS"/>
</dbReference>
<dbReference type="EMBL" id="SLWM01000001">
    <property type="protein sequence ID" value="TCO32042.1"/>
    <property type="molecule type" value="Genomic_DNA"/>
</dbReference>
<evidence type="ECO:0000256" key="1">
    <source>
        <dbReference type="ARBA" id="ARBA00006484"/>
    </source>
</evidence>
<keyword evidence="4" id="KW-1185">Reference proteome</keyword>
<evidence type="ECO:0000313" key="4">
    <source>
        <dbReference type="Proteomes" id="UP000295818"/>
    </source>
</evidence>
<sequence>MGRFDNKTVIVTGGALGMGASHARGFVEEGARVVIGDVLEEEGKAAADELGDRAIFVRLDVASEEDWAAAVAAAEDAFGPVSVLINNAGIPTGSGHAELIEDTDVASWRRVIDVNLTGPFLGIRAVVPSMRKAGGGVIVNVGSALAMKCAPGLGSYVASKWGLRGLSKAAAVELGRYNIRVNSIHPAAVRTRLSAGPEAKALVEASKTWAIPRIAEPEEITRLALFVASDEASYSTGGEFVADGGELLGPAVQ</sequence>
<dbReference type="Gene3D" id="3.40.50.720">
    <property type="entry name" value="NAD(P)-binding Rossmann-like Domain"/>
    <property type="match status" value="1"/>
</dbReference>
<evidence type="ECO:0000313" key="3">
    <source>
        <dbReference type="EMBL" id="TCO32042.1"/>
    </source>
</evidence>
<dbReference type="InterPro" id="IPR002347">
    <property type="entry name" value="SDR_fam"/>
</dbReference>
<comment type="caution">
    <text evidence="3">The sequence shown here is derived from an EMBL/GenBank/DDBJ whole genome shotgun (WGS) entry which is preliminary data.</text>
</comment>
<proteinExistence type="inferred from homology"/>
<dbReference type="InterPro" id="IPR036291">
    <property type="entry name" value="NAD(P)-bd_dom_sf"/>
</dbReference>
<evidence type="ECO:0000256" key="2">
    <source>
        <dbReference type="ARBA" id="ARBA00023002"/>
    </source>
</evidence>
<organism evidence="3 4">
    <name type="scientific">Kribbella orskensis</name>
    <dbReference type="NCBI Taxonomy" id="2512216"/>
    <lineage>
        <taxon>Bacteria</taxon>
        <taxon>Bacillati</taxon>
        <taxon>Actinomycetota</taxon>
        <taxon>Actinomycetes</taxon>
        <taxon>Propionibacteriales</taxon>
        <taxon>Kribbellaceae</taxon>
        <taxon>Kribbella</taxon>
    </lineage>
</organism>
<comment type="similarity">
    <text evidence="1">Belongs to the short-chain dehydrogenases/reductases (SDR) family.</text>
</comment>
<dbReference type="Proteomes" id="UP000295818">
    <property type="component" value="Unassembled WGS sequence"/>
</dbReference>
<protein>
    <submittedName>
        <fullName evidence="3">3alpha(Or 20beta)-hydroxysteroid dehydrogenase</fullName>
    </submittedName>
</protein>